<sequence>MLTALFNVFRKELSYKKTGYNNTGNDDYNDDVDDDDDDDDDIYSLNFYSTSFIECESVKKEENFVISFEMIALILISSENETFKDGKKKMRKSLRH</sequence>
<gene>
    <name evidence="2" type="ORF">CLUMA_CG016862</name>
</gene>
<evidence type="ECO:0000313" key="2">
    <source>
        <dbReference type="EMBL" id="CRL03149.1"/>
    </source>
</evidence>
<proteinExistence type="predicted"/>
<name>A0A1J1ISD2_9DIPT</name>
<feature type="region of interest" description="Disordered" evidence="1">
    <location>
        <begin position="17"/>
        <end position="37"/>
    </location>
</feature>
<organism evidence="2 3">
    <name type="scientific">Clunio marinus</name>
    <dbReference type="NCBI Taxonomy" id="568069"/>
    <lineage>
        <taxon>Eukaryota</taxon>
        <taxon>Metazoa</taxon>
        <taxon>Ecdysozoa</taxon>
        <taxon>Arthropoda</taxon>
        <taxon>Hexapoda</taxon>
        <taxon>Insecta</taxon>
        <taxon>Pterygota</taxon>
        <taxon>Neoptera</taxon>
        <taxon>Endopterygota</taxon>
        <taxon>Diptera</taxon>
        <taxon>Nematocera</taxon>
        <taxon>Chironomoidea</taxon>
        <taxon>Chironomidae</taxon>
        <taxon>Clunio</taxon>
    </lineage>
</organism>
<dbReference type="Proteomes" id="UP000183832">
    <property type="component" value="Unassembled WGS sequence"/>
</dbReference>
<dbReference type="AlphaFoldDB" id="A0A1J1ISD2"/>
<feature type="compositionally biased region" description="Acidic residues" evidence="1">
    <location>
        <begin position="27"/>
        <end position="37"/>
    </location>
</feature>
<evidence type="ECO:0000313" key="3">
    <source>
        <dbReference type="Proteomes" id="UP000183832"/>
    </source>
</evidence>
<keyword evidence="3" id="KW-1185">Reference proteome</keyword>
<dbReference type="EMBL" id="CVRI01000059">
    <property type="protein sequence ID" value="CRL03149.1"/>
    <property type="molecule type" value="Genomic_DNA"/>
</dbReference>
<accession>A0A1J1ISD2</accession>
<reference evidence="2 3" key="1">
    <citation type="submission" date="2015-04" db="EMBL/GenBank/DDBJ databases">
        <authorList>
            <person name="Syromyatnikov M.Y."/>
            <person name="Popov V.N."/>
        </authorList>
    </citation>
    <scope>NUCLEOTIDE SEQUENCE [LARGE SCALE GENOMIC DNA]</scope>
</reference>
<evidence type="ECO:0000256" key="1">
    <source>
        <dbReference type="SAM" id="MobiDB-lite"/>
    </source>
</evidence>
<protein>
    <submittedName>
        <fullName evidence="2">CLUMA_CG016862, isoform A</fullName>
    </submittedName>
</protein>